<evidence type="ECO:0000313" key="5">
    <source>
        <dbReference type="Proteomes" id="UP000198867"/>
    </source>
</evidence>
<feature type="domain" description="DUF1206" evidence="3">
    <location>
        <begin position="209"/>
        <end position="277"/>
    </location>
</feature>
<reference evidence="5" key="1">
    <citation type="submission" date="2016-10" db="EMBL/GenBank/DDBJ databases">
        <authorList>
            <person name="Varghese N."/>
            <person name="Submissions S."/>
        </authorList>
    </citation>
    <scope>NUCLEOTIDE SEQUENCE [LARGE SCALE GENOMIC DNA]</scope>
    <source>
        <strain evidence="5">CGMCC 1.11101</strain>
    </source>
</reference>
<keyword evidence="2" id="KW-0812">Transmembrane</keyword>
<feature type="transmembrane region" description="Helical" evidence="2">
    <location>
        <begin position="33"/>
        <end position="58"/>
    </location>
</feature>
<evidence type="ECO:0000313" key="4">
    <source>
        <dbReference type="EMBL" id="SFN39552.1"/>
    </source>
</evidence>
<dbReference type="Pfam" id="PF06724">
    <property type="entry name" value="DUF1206"/>
    <property type="match status" value="3"/>
</dbReference>
<feature type="transmembrane region" description="Helical" evidence="2">
    <location>
        <begin position="78"/>
        <end position="99"/>
    </location>
</feature>
<feature type="compositionally biased region" description="Basic and acidic residues" evidence="1">
    <location>
        <begin position="11"/>
        <end position="26"/>
    </location>
</feature>
<proteinExistence type="predicted"/>
<dbReference type="EMBL" id="FOVM01000001">
    <property type="protein sequence ID" value="SFN39552.1"/>
    <property type="molecule type" value="Genomic_DNA"/>
</dbReference>
<dbReference type="AlphaFoldDB" id="A0A1I4YNC3"/>
<feature type="domain" description="DUF1206" evidence="3">
    <location>
        <begin position="120"/>
        <end position="186"/>
    </location>
</feature>
<feature type="transmembrane region" description="Helical" evidence="2">
    <location>
        <begin position="201"/>
        <end position="232"/>
    </location>
</feature>
<evidence type="ECO:0000259" key="3">
    <source>
        <dbReference type="Pfam" id="PF06724"/>
    </source>
</evidence>
<sequence>MAGAQAVPQESGRRRDEVKAATRRANRDPKVRGFGRAGLIANGSIHVLIGAIAIGVAWGSKGQADQSGALRAVAATPGGGILLWAATLALFGLAVLQWTEAAQVESDKRRLVLMRRMTNIAKALGYAAIGVVVGFYAFGGRSDASETWQDLSRTLLGTPGGVVGLVAVGVLVGTVGGTLVFRGVTRNFREELKPVDGGVSWFVDALGVVGHVAKGLALVITGALFLAAAAFTDPGPARGLDGALKWVGTLPFGDALLVPMASGFIAYGAYLFARARFLRKGPMVVTSINER</sequence>
<evidence type="ECO:0000256" key="1">
    <source>
        <dbReference type="SAM" id="MobiDB-lite"/>
    </source>
</evidence>
<dbReference type="OrthoDB" id="4989054at2"/>
<feature type="domain" description="DUF1206" evidence="3">
    <location>
        <begin position="37"/>
        <end position="102"/>
    </location>
</feature>
<evidence type="ECO:0000256" key="2">
    <source>
        <dbReference type="SAM" id="Phobius"/>
    </source>
</evidence>
<keyword evidence="2" id="KW-1133">Transmembrane helix</keyword>
<dbReference type="InterPro" id="IPR009597">
    <property type="entry name" value="DUF1206"/>
</dbReference>
<accession>A0A1I4YNC3</accession>
<name>A0A1I4YNC3_9MICO</name>
<gene>
    <name evidence="4" type="ORF">SAMN05216219_0377</name>
</gene>
<organism evidence="4 5">
    <name type="scientific">Mycetocola miduiensis</name>
    <dbReference type="NCBI Taxonomy" id="995034"/>
    <lineage>
        <taxon>Bacteria</taxon>
        <taxon>Bacillati</taxon>
        <taxon>Actinomycetota</taxon>
        <taxon>Actinomycetes</taxon>
        <taxon>Micrococcales</taxon>
        <taxon>Microbacteriaceae</taxon>
        <taxon>Mycetocola</taxon>
    </lineage>
</organism>
<feature type="region of interest" description="Disordered" evidence="1">
    <location>
        <begin position="1"/>
        <end position="26"/>
    </location>
</feature>
<feature type="transmembrane region" description="Helical" evidence="2">
    <location>
        <begin position="252"/>
        <end position="273"/>
    </location>
</feature>
<feature type="transmembrane region" description="Helical" evidence="2">
    <location>
        <begin position="159"/>
        <end position="181"/>
    </location>
</feature>
<feature type="transmembrane region" description="Helical" evidence="2">
    <location>
        <begin position="120"/>
        <end position="139"/>
    </location>
</feature>
<keyword evidence="5" id="KW-1185">Reference proteome</keyword>
<dbReference type="Proteomes" id="UP000198867">
    <property type="component" value="Unassembled WGS sequence"/>
</dbReference>
<keyword evidence="2" id="KW-0472">Membrane</keyword>
<protein>
    <recommendedName>
        <fullName evidence="3">DUF1206 domain-containing protein</fullName>
    </recommendedName>
</protein>